<organism evidence="2 3">
    <name type="scientific">Tropicimonas sediminicola</name>
    <dbReference type="NCBI Taxonomy" id="1031541"/>
    <lineage>
        <taxon>Bacteria</taxon>
        <taxon>Pseudomonadati</taxon>
        <taxon>Pseudomonadota</taxon>
        <taxon>Alphaproteobacteria</taxon>
        <taxon>Rhodobacterales</taxon>
        <taxon>Roseobacteraceae</taxon>
        <taxon>Tropicimonas</taxon>
    </lineage>
</organism>
<dbReference type="Pfam" id="PF01814">
    <property type="entry name" value="Hemerythrin"/>
    <property type="match status" value="1"/>
</dbReference>
<dbReference type="RefSeq" id="WP_245837918.1">
    <property type="nucleotide sequence ID" value="NZ_FZOY01000004.1"/>
</dbReference>
<name>A0A239HZY3_9RHOB</name>
<dbReference type="EMBL" id="FZOY01000004">
    <property type="protein sequence ID" value="SNS87086.1"/>
    <property type="molecule type" value="Genomic_DNA"/>
</dbReference>
<dbReference type="InterPro" id="IPR012312">
    <property type="entry name" value="Hemerythrin-like"/>
</dbReference>
<protein>
    <submittedName>
        <fullName evidence="2">Hemerythrin HHE cation binding domain-containing protein</fullName>
    </submittedName>
</protein>
<sequence length="192" mass="21810">MMDQIDLGAFELGKRDGLPDALLVLLEEYPHEIWAEHPGFDGLVRFWLDRHLMFRQLLGLLTSEAEKRLDKKTDPMLFKAHVARLGSTLVGELHGHHGIEDAHYFPVLARKDPRITRGFDILDRDHHTLDDLLSRYVEAANRAIQADPGSTREIGRFLEETRGLEAMLSRHLIDEEELVVPIILKHGAGGLS</sequence>
<dbReference type="Proteomes" id="UP000198426">
    <property type="component" value="Unassembled WGS sequence"/>
</dbReference>
<evidence type="ECO:0000313" key="2">
    <source>
        <dbReference type="EMBL" id="SNS87086.1"/>
    </source>
</evidence>
<proteinExistence type="predicted"/>
<evidence type="ECO:0000259" key="1">
    <source>
        <dbReference type="Pfam" id="PF01814"/>
    </source>
</evidence>
<dbReference type="CDD" id="cd12108">
    <property type="entry name" value="Hr-like"/>
    <property type="match status" value="1"/>
</dbReference>
<gene>
    <name evidence="2" type="ORF">SAMN05421757_104133</name>
</gene>
<dbReference type="Gene3D" id="1.20.120.520">
    <property type="entry name" value="nmb1532 protein domain like"/>
    <property type="match status" value="1"/>
</dbReference>
<accession>A0A239HZY3</accession>
<feature type="domain" description="Hemerythrin-like" evidence="1">
    <location>
        <begin position="44"/>
        <end position="182"/>
    </location>
</feature>
<evidence type="ECO:0000313" key="3">
    <source>
        <dbReference type="Proteomes" id="UP000198426"/>
    </source>
</evidence>
<keyword evidence="3" id="KW-1185">Reference proteome</keyword>
<dbReference type="AlphaFoldDB" id="A0A239HZY3"/>
<reference evidence="2 3" key="1">
    <citation type="submission" date="2017-06" db="EMBL/GenBank/DDBJ databases">
        <authorList>
            <person name="Kim H.J."/>
            <person name="Triplett B.A."/>
        </authorList>
    </citation>
    <scope>NUCLEOTIDE SEQUENCE [LARGE SCALE GENOMIC DNA]</scope>
    <source>
        <strain evidence="2 3">DSM 29339</strain>
    </source>
</reference>